<dbReference type="EMBL" id="SDMP01000014">
    <property type="protein sequence ID" value="RYR15963.1"/>
    <property type="molecule type" value="Genomic_DNA"/>
</dbReference>
<proteinExistence type="predicted"/>
<accession>A0A444ZP59</accession>
<evidence type="ECO:0000313" key="2">
    <source>
        <dbReference type="Proteomes" id="UP000289738"/>
    </source>
</evidence>
<organism evidence="1 2">
    <name type="scientific">Arachis hypogaea</name>
    <name type="common">Peanut</name>
    <dbReference type="NCBI Taxonomy" id="3818"/>
    <lineage>
        <taxon>Eukaryota</taxon>
        <taxon>Viridiplantae</taxon>
        <taxon>Streptophyta</taxon>
        <taxon>Embryophyta</taxon>
        <taxon>Tracheophyta</taxon>
        <taxon>Spermatophyta</taxon>
        <taxon>Magnoliopsida</taxon>
        <taxon>eudicotyledons</taxon>
        <taxon>Gunneridae</taxon>
        <taxon>Pentapetalae</taxon>
        <taxon>rosids</taxon>
        <taxon>fabids</taxon>
        <taxon>Fabales</taxon>
        <taxon>Fabaceae</taxon>
        <taxon>Papilionoideae</taxon>
        <taxon>50 kb inversion clade</taxon>
        <taxon>dalbergioids sensu lato</taxon>
        <taxon>Dalbergieae</taxon>
        <taxon>Pterocarpus clade</taxon>
        <taxon>Arachis</taxon>
    </lineage>
</organism>
<gene>
    <name evidence="1" type="ORF">Ahy_B04g072931</name>
</gene>
<keyword evidence="2" id="KW-1185">Reference proteome</keyword>
<comment type="caution">
    <text evidence="1">The sequence shown here is derived from an EMBL/GenBank/DDBJ whole genome shotgun (WGS) entry which is preliminary data.</text>
</comment>
<dbReference type="AlphaFoldDB" id="A0A444ZP59"/>
<evidence type="ECO:0000313" key="1">
    <source>
        <dbReference type="EMBL" id="RYR15963.1"/>
    </source>
</evidence>
<protein>
    <submittedName>
        <fullName evidence="1">Uncharacterized protein</fullName>
    </submittedName>
</protein>
<reference evidence="1 2" key="1">
    <citation type="submission" date="2019-01" db="EMBL/GenBank/DDBJ databases">
        <title>Sequencing of cultivated peanut Arachis hypogaea provides insights into genome evolution and oil improvement.</title>
        <authorList>
            <person name="Chen X."/>
        </authorList>
    </citation>
    <scope>NUCLEOTIDE SEQUENCE [LARGE SCALE GENOMIC DNA]</scope>
    <source>
        <strain evidence="2">cv. Fuhuasheng</strain>
        <tissue evidence="1">Leaves</tissue>
    </source>
</reference>
<dbReference type="Proteomes" id="UP000289738">
    <property type="component" value="Chromosome B04"/>
</dbReference>
<sequence length="108" mass="12163">MIESQRLYEIRKKQSTIRGEILQGKEEAMRHGDDEASSVGMLVILPSSFTGGRHRVTAIVGDTNQSGQYSQVVDEIKQRYDCRSLSPLNPCGEFSLMLFIIDGHQYRG</sequence>
<name>A0A444ZP59_ARAHY</name>